<proteinExistence type="predicted"/>
<keyword evidence="2" id="KW-1185">Reference proteome</keyword>
<dbReference type="InterPro" id="IPR006439">
    <property type="entry name" value="HAD-SF_hydro_IA"/>
</dbReference>
<dbReference type="NCBIfam" id="TIGR01548">
    <property type="entry name" value="HAD-SF-IA-hyp1"/>
    <property type="match status" value="1"/>
</dbReference>
<dbReference type="PANTHER" id="PTHR43434">
    <property type="entry name" value="PHOSPHOGLYCOLATE PHOSPHATASE"/>
    <property type="match status" value="1"/>
</dbReference>
<reference evidence="1 2" key="1">
    <citation type="submission" date="2017-06" db="EMBL/GenBank/DDBJ databases">
        <title>Genome sequencing of cyanobaciteial culture collection at National Institute for Environmental Studies (NIES).</title>
        <authorList>
            <person name="Hirose Y."/>
            <person name="Shimura Y."/>
            <person name="Fujisawa T."/>
            <person name="Nakamura Y."/>
            <person name="Kawachi M."/>
        </authorList>
    </citation>
    <scope>NUCLEOTIDE SEQUENCE [LARGE SCALE GENOMIC DNA]</scope>
    <source>
        <strain evidence="1 2">NIES-37</strain>
    </source>
</reference>
<dbReference type="Proteomes" id="UP000218785">
    <property type="component" value="Chromosome"/>
</dbReference>
<protein>
    <submittedName>
        <fullName evidence="1">HAD family hydrolase</fullName>
    </submittedName>
</protein>
<evidence type="ECO:0000313" key="1">
    <source>
        <dbReference type="EMBL" id="BAY99290.1"/>
    </source>
</evidence>
<dbReference type="Gene3D" id="3.40.50.1000">
    <property type="entry name" value="HAD superfamily/HAD-like"/>
    <property type="match status" value="1"/>
</dbReference>
<name>A0A1Z4N0R7_9CYAN</name>
<organism evidence="1 2">
    <name type="scientific">Tolypothrix tenuis PCC 7101</name>
    <dbReference type="NCBI Taxonomy" id="231146"/>
    <lineage>
        <taxon>Bacteria</taxon>
        <taxon>Bacillati</taxon>
        <taxon>Cyanobacteriota</taxon>
        <taxon>Cyanophyceae</taxon>
        <taxon>Nostocales</taxon>
        <taxon>Tolypothrichaceae</taxon>
        <taxon>Tolypothrix</taxon>
    </lineage>
</organism>
<dbReference type="InterPro" id="IPR036412">
    <property type="entry name" value="HAD-like_sf"/>
</dbReference>
<dbReference type="GO" id="GO:0006281">
    <property type="term" value="P:DNA repair"/>
    <property type="evidence" value="ECO:0007669"/>
    <property type="project" value="TreeGrafter"/>
</dbReference>
<dbReference type="NCBIfam" id="TIGR01549">
    <property type="entry name" value="HAD-SF-IA-v1"/>
    <property type="match status" value="1"/>
</dbReference>
<dbReference type="AlphaFoldDB" id="A0A1Z4N0R7"/>
<dbReference type="InterPro" id="IPR023214">
    <property type="entry name" value="HAD_sf"/>
</dbReference>
<dbReference type="PANTHER" id="PTHR43434:SF1">
    <property type="entry name" value="PHOSPHOGLYCOLATE PHOSPHATASE"/>
    <property type="match status" value="1"/>
</dbReference>
<gene>
    <name evidence="1" type="ORF">NIES37_32690</name>
</gene>
<accession>A0A1Z4N0R7</accession>
<dbReference type="EMBL" id="AP018248">
    <property type="protein sequence ID" value="BAY99290.1"/>
    <property type="molecule type" value="Genomic_DNA"/>
</dbReference>
<dbReference type="KEGG" id="ttq:NIES37_32690"/>
<dbReference type="InterPro" id="IPR006438">
    <property type="entry name" value="HAD-SF_TIGR01548"/>
</dbReference>
<dbReference type="SUPFAM" id="SSF56784">
    <property type="entry name" value="HAD-like"/>
    <property type="match status" value="1"/>
</dbReference>
<keyword evidence="1" id="KW-0378">Hydrolase</keyword>
<evidence type="ECO:0000313" key="2">
    <source>
        <dbReference type="Proteomes" id="UP000218785"/>
    </source>
</evidence>
<sequence length="280" mass="31392">MPYALCPMPHDPCPIFMTEKFSPKAIAVFDIDGVIRDVSGSYRRAIADTVEYFTNQAYRPTPLEIDQLKSEGVWNNDWEASQELIYRYFQSQGQPREQLQLDYNDIVTFFQSRYRGTDPNNFTGYICDEPLLLQPSYLEQLTQANIAWGFFSGATRGSANYVLQKRLGLQSPVLISMEDAPGKPDPTGLFATVQILDNGCDALPTVVYVGDTVADMYTVEKARNQQPHRTWIGVGVLPPHVQETAARRDAYAETLKKAGAAIVLSNVQELTPEQIQKLDG</sequence>
<dbReference type="InterPro" id="IPR050155">
    <property type="entry name" value="HAD-like_hydrolase_sf"/>
</dbReference>
<dbReference type="Pfam" id="PF00702">
    <property type="entry name" value="Hydrolase"/>
    <property type="match status" value="1"/>
</dbReference>
<dbReference type="GO" id="GO:0008967">
    <property type="term" value="F:phosphoglycolate phosphatase activity"/>
    <property type="evidence" value="ECO:0007669"/>
    <property type="project" value="TreeGrafter"/>
</dbReference>